<dbReference type="RefSeq" id="WP_070792135.1">
    <property type="nucleotide sequence ID" value="NZ_MKIR01000012.1"/>
</dbReference>
<organism evidence="2 3">
    <name type="scientific">Floricoccus tropicus</name>
    <dbReference type="NCBI Taxonomy" id="1859473"/>
    <lineage>
        <taxon>Bacteria</taxon>
        <taxon>Bacillati</taxon>
        <taxon>Bacillota</taxon>
        <taxon>Bacilli</taxon>
        <taxon>Lactobacillales</taxon>
        <taxon>Streptococcaceae</taxon>
        <taxon>Floricoccus</taxon>
    </lineage>
</organism>
<feature type="transmembrane region" description="Helical" evidence="1">
    <location>
        <begin position="194"/>
        <end position="213"/>
    </location>
</feature>
<dbReference type="AlphaFoldDB" id="A0A1E8GMZ8"/>
<comment type="caution">
    <text evidence="2">The sequence shown here is derived from an EMBL/GenBank/DDBJ whole genome shotgun (WGS) entry which is preliminary data.</text>
</comment>
<dbReference type="InterPro" id="IPR008875">
    <property type="entry name" value="TraX"/>
</dbReference>
<feature type="transmembrane region" description="Helical" evidence="1">
    <location>
        <begin position="60"/>
        <end position="81"/>
    </location>
</feature>
<sequence length="249" mass="29004">MFNRNQLKIFFMALMTLDHIDLFVSGETATFFHAITRPVAVFFAYMLVEGFHYTRSKKRYLTRLYLWAGIMYLGNFIINLIVKDPMYQVHNNIFMTLAVGATLLYMIEIIKAKADNTALRIGLTISIIVITFLGSFLTEGGYVVLPFILVSYFTYGKYKARDLSYIALSAVIFLLFDMTPILDSNNAREFWLNFGYNSDWMFVFVIPFLHLYNGKKGSGKPIFKYLFYIYYPAHLWIIALLANYLQLKK</sequence>
<reference evidence="3" key="1">
    <citation type="submission" date="2016-09" db="EMBL/GenBank/DDBJ databases">
        <title>Draft genome sequence of a novel species of the family Streptococcaceae isolated from flowers.</title>
        <authorList>
            <person name="Chuah L.-O."/>
            <person name="Yap K.-P."/>
            <person name="Thong K.L."/>
            <person name="Liong M.T."/>
            <person name="Ahmad R."/>
            <person name="Rusul G."/>
        </authorList>
    </citation>
    <scope>NUCLEOTIDE SEQUENCE [LARGE SCALE GENOMIC DNA]</scope>
    <source>
        <strain evidence="3">DF1</strain>
    </source>
</reference>
<keyword evidence="1" id="KW-1133">Transmembrane helix</keyword>
<dbReference type="OrthoDB" id="9781069at2"/>
<evidence type="ECO:0000256" key="1">
    <source>
        <dbReference type="SAM" id="Phobius"/>
    </source>
</evidence>
<feature type="transmembrane region" description="Helical" evidence="1">
    <location>
        <begin position="163"/>
        <end position="182"/>
    </location>
</feature>
<dbReference type="Proteomes" id="UP000178622">
    <property type="component" value="Unassembled WGS sequence"/>
</dbReference>
<dbReference type="EMBL" id="MKIR01000012">
    <property type="protein sequence ID" value="OFI49621.1"/>
    <property type="molecule type" value="Genomic_DNA"/>
</dbReference>
<gene>
    <name evidence="2" type="ORF">BG261_03295</name>
</gene>
<accession>A0A1E8GMZ8</accession>
<proteinExistence type="predicted"/>
<feature type="transmembrane region" description="Helical" evidence="1">
    <location>
        <begin position="117"/>
        <end position="134"/>
    </location>
</feature>
<name>A0A1E8GMZ8_9LACT</name>
<evidence type="ECO:0000313" key="3">
    <source>
        <dbReference type="Proteomes" id="UP000178622"/>
    </source>
</evidence>
<dbReference type="Pfam" id="PF05857">
    <property type="entry name" value="TraX"/>
    <property type="match status" value="1"/>
</dbReference>
<feature type="transmembrane region" description="Helical" evidence="1">
    <location>
        <begin position="30"/>
        <end position="48"/>
    </location>
</feature>
<evidence type="ECO:0008006" key="4">
    <source>
        <dbReference type="Google" id="ProtNLM"/>
    </source>
</evidence>
<feature type="transmembrane region" description="Helical" evidence="1">
    <location>
        <begin position="93"/>
        <end position="110"/>
    </location>
</feature>
<keyword evidence="1" id="KW-0472">Membrane</keyword>
<keyword evidence="1" id="KW-0812">Transmembrane</keyword>
<protein>
    <recommendedName>
        <fullName evidence="4">Conjugal transfer protein TraX</fullName>
    </recommendedName>
</protein>
<feature type="transmembrane region" description="Helical" evidence="1">
    <location>
        <begin position="225"/>
        <end position="245"/>
    </location>
</feature>
<evidence type="ECO:0000313" key="2">
    <source>
        <dbReference type="EMBL" id="OFI49621.1"/>
    </source>
</evidence>
<keyword evidence="3" id="KW-1185">Reference proteome</keyword>